<dbReference type="Pfam" id="PF07715">
    <property type="entry name" value="Plug"/>
    <property type="match status" value="1"/>
</dbReference>
<dbReference type="EMBL" id="QYBB01000045">
    <property type="protein sequence ID" value="RYC29619.1"/>
    <property type="molecule type" value="Genomic_DNA"/>
</dbReference>
<evidence type="ECO:0000259" key="3">
    <source>
        <dbReference type="Pfam" id="PF07715"/>
    </source>
</evidence>
<dbReference type="GO" id="GO:0015344">
    <property type="term" value="F:siderophore uptake transmembrane transporter activity"/>
    <property type="evidence" value="ECO:0007669"/>
    <property type="project" value="TreeGrafter"/>
</dbReference>
<reference evidence="4 5" key="2">
    <citation type="submission" date="2019-02" db="EMBL/GenBank/DDBJ databases">
        <title>'Lichenibacterium ramalinii' gen. nov. sp. nov., 'Lichenibacterium minor' gen. nov. sp. nov.</title>
        <authorList>
            <person name="Pankratov T."/>
        </authorList>
    </citation>
    <scope>NUCLEOTIDE SEQUENCE [LARGE SCALE GENOMIC DNA]</scope>
    <source>
        <strain evidence="4 5">RmlP026</strain>
    </source>
</reference>
<dbReference type="GO" id="GO:0044718">
    <property type="term" value="P:siderophore transmembrane transport"/>
    <property type="evidence" value="ECO:0007669"/>
    <property type="project" value="TreeGrafter"/>
</dbReference>
<dbReference type="PANTHER" id="PTHR30069:SF29">
    <property type="entry name" value="HEMOGLOBIN AND HEMOGLOBIN-HAPTOGLOBIN-BINDING PROTEIN 1-RELATED"/>
    <property type="match status" value="1"/>
</dbReference>
<dbReference type="InterPro" id="IPR039426">
    <property type="entry name" value="TonB-dep_rcpt-like"/>
</dbReference>
<dbReference type="InterPro" id="IPR012910">
    <property type="entry name" value="Plug_dom"/>
</dbReference>
<gene>
    <name evidence="4" type="ORF">D3273_22970</name>
</gene>
<sequence length="107" mass="11724">MCAVTASSTQTVGIRGYNTALNPRILVLLDCRQVYEDDYGYVPWSLIPVAMRDIRQIEIIKGPSAAVYGFNAVSGVINIVTFDPLRDKVNGATAEGGNQRRSYGEVR</sequence>
<dbReference type="SUPFAM" id="SSF56935">
    <property type="entry name" value="Porins"/>
    <property type="match status" value="1"/>
</dbReference>
<dbReference type="Proteomes" id="UP000290759">
    <property type="component" value="Unassembled WGS sequence"/>
</dbReference>
<name>A0A4Q2TZQ1_9HYPH</name>
<feature type="domain" description="TonB-dependent receptor plug" evidence="3">
    <location>
        <begin position="7"/>
        <end position="76"/>
    </location>
</feature>
<dbReference type="PROSITE" id="PS52016">
    <property type="entry name" value="TONB_DEPENDENT_REC_3"/>
    <property type="match status" value="1"/>
</dbReference>
<dbReference type="RefSeq" id="WP_129229230.1">
    <property type="nucleotide sequence ID" value="NZ_QYBB01000045.1"/>
</dbReference>
<dbReference type="PANTHER" id="PTHR30069">
    <property type="entry name" value="TONB-DEPENDENT OUTER MEMBRANE RECEPTOR"/>
    <property type="match status" value="1"/>
</dbReference>
<dbReference type="OrthoDB" id="9760333at2"/>
<reference evidence="4 5" key="1">
    <citation type="submission" date="2018-12" db="EMBL/GenBank/DDBJ databases">
        <authorList>
            <person name="Grouzdev D.S."/>
            <person name="Krutkina M.S."/>
        </authorList>
    </citation>
    <scope>NUCLEOTIDE SEQUENCE [LARGE SCALE GENOMIC DNA]</scope>
    <source>
        <strain evidence="4 5">RmlP026</strain>
    </source>
</reference>
<organism evidence="4 5">
    <name type="scientific">Lichenibacterium minor</name>
    <dbReference type="NCBI Taxonomy" id="2316528"/>
    <lineage>
        <taxon>Bacteria</taxon>
        <taxon>Pseudomonadati</taxon>
        <taxon>Pseudomonadota</taxon>
        <taxon>Alphaproteobacteria</taxon>
        <taxon>Hyphomicrobiales</taxon>
        <taxon>Lichenihabitantaceae</taxon>
        <taxon>Lichenibacterium</taxon>
    </lineage>
</organism>
<dbReference type="GO" id="GO:0009279">
    <property type="term" value="C:cell outer membrane"/>
    <property type="evidence" value="ECO:0007669"/>
    <property type="project" value="UniProtKB-SubCell"/>
</dbReference>
<dbReference type="Gene3D" id="2.170.130.10">
    <property type="entry name" value="TonB-dependent receptor, plug domain"/>
    <property type="match status" value="1"/>
</dbReference>
<evidence type="ECO:0000256" key="1">
    <source>
        <dbReference type="ARBA" id="ARBA00022729"/>
    </source>
</evidence>
<dbReference type="InterPro" id="IPR037066">
    <property type="entry name" value="Plug_dom_sf"/>
</dbReference>
<dbReference type="AlphaFoldDB" id="A0A4Q2TZQ1"/>
<comment type="subcellular location">
    <subcellularLocation>
        <location evidence="2">Cell outer membrane</location>
        <topology evidence="2">Multi-pass membrane protein</topology>
    </subcellularLocation>
</comment>
<evidence type="ECO:0000256" key="2">
    <source>
        <dbReference type="PROSITE-ProRule" id="PRU01360"/>
    </source>
</evidence>
<keyword evidence="2" id="KW-0812">Transmembrane</keyword>
<keyword evidence="1" id="KW-0732">Signal</keyword>
<evidence type="ECO:0000313" key="5">
    <source>
        <dbReference type="Proteomes" id="UP000290759"/>
    </source>
</evidence>
<keyword evidence="2" id="KW-1134">Transmembrane beta strand</keyword>
<evidence type="ECO:0000313" key="4">
    <source>
        <dbReference type="EMBL" id="RYC29619.1"/>
    </source>
</evidence>
<protein>
    <recommendedName>
        <fullName evidence="3">TonB-dependent receptor plug domain-containing protein</fullName>
    </recommendedName>
</protein>
<keyword evidence="5" id="KW-1185">Reference proteome</keyword>
<comment type="similarity">
    <text evidence="2">Belongs to the TonB-dependent receptor family.</text>
</comment>
<keyword evidence="2" id="KW-0472">Membrane</keyword>
<keyword evidence="2" id="KW-0998">Cell outer membrane</keyword>
<comment type="caution">
    <text evidence="4">The sequence shown here is derived from an EMBL/GenBank/DDBJ whole genome shotgun (WGS) entry which is preliminary data.</text>
</comment>
<accession>A0A4Q2TZQ1</accession>
<proteinExistence type="inferred from homology"/>
<keyword evidence="2" id="KW-0813">Transport</keyword>